<dbReference type="Pfam" id="PF13937">
    <property type="entry name" value="DUF4212"/>
    <property type="match status" value="1"/>
</dbReference>
<dbReference type="Proteomes" id="UP000285092">
    <property type="component" value="Unassembled WGS sequence"/>
</dbReference>
<accession>A0A418NKD9</accession>
<dbReference type="OrthoDB" id="9797746at2"/>
<dbReference type="NCBIfam" id="TIGR03647">
    <property type="entry name" value="Na_symport_sm"/>
    <property type="match status" value="1"/>
</dbReference>
<feature type="domain" description="Sodium symporter small subunit" evidence="2">
    <location>
        <begin position="9"/>
        <end position="84"/>
    </location>
</feature>
<evidence type="ECO:0000259" key="2">
    <source>
        <dbReference type="Pfam" id="PF13937"/>
    </source>
</evidence>
<keyword evidence="1" id="KW-1133">Transmembrane helix</keyword>
<dbReference type="EMBL" id="QXFK01000014">
    <property type="protein sequence ID" value="RIV79806.1"/>
    <property type="molecule type" value="Genomic_DNA"/>
</dbReference>
<dbReference type="InterPro" id="IPR019886">
    <property type="entry name" value="Na_symporter_ssu"/>
</dbReference>
<keyword evidence="1" id="KW-0472">Membrane</keyword>
<protein>
    <submittedName>
        <fullName evidence="3">DUF4212 domain-containing protein</fullName>
    </submittedName>
</protein>
<gene>
    <name evidence="3" type="ORF">D2V04_06925</name>
</gene>
<dbReference type="AlphaFoldDB" id="A0A418NKD9"/>
<keyword evidence="4" id="KW-1185">Reference proteome</keyword>
<name>A0A418NKD9_9SPHN</name>
<proteinExistence type="predicted"/>
<keyword evidence="1" id="KW-0812">Transmembrane</keyword>
<evidence type="ECO:0000313" key="3">
    <source>
        <dbReference type="EMBL" id="RIV79806.1"/>
    </source>
</evidence>
<sequence length="90" mass="10304">MEAREVAASNYWRANVRLLGLLLSIWFICSFGAGILFREYLDRFSIGGYPLGFWFAQQGSIYIFLLLIVIYVVLMGRIERKHGLGDGEPQ</sequence>
<reference evidence="3 4" key="1">
    <citation type="submission" date="2018-08" db="EMBL/GenBank/DDBJ databases">
        <title>Altererythrobacter sp.Ery1 and Ery12, the genome sequencing of novel strains in genus Alterythrobacter.</title>
        <authorList>
            <person name="Cheng H."/>
            <person name="Wu Y.-H."/>
            <person name="Fang C."/>
            <person name="Xu X.-W."/>
        </authorList>
    </citation>
    <scope>NUCLEOTIDE SEQUENCE [LARGE SCALE GENOMIC DNA]</scope>
    <source>
        <strain evidence="3 4">Ery1</strain>
    </source>
</reference>
<organism evidence="3 4">
    <name type="scientific">Pelagerythrobacter aerophilus</name>
    <dbReference type="NCBI Taxonomy" id="2306995"/>
    <lineage>
        <taxon>Bacteria</taxon>
        <taxon>Pseudomonadati</taxon>
        <taxon>Pseudomonadota</taxon>
        <taxon>Alphaproteobacteria</taxon>
        <taxon>Sphingomonadales</taxon>
        <taxon>Erythrobacteraceae</taxon>
        <taxon>Pelagerythrobacter</taxon>
    </lineage>
</organism>
<feature type="transmembrane region" description="Helical" evidence="1">
    <location>
        <begin position="53"/>
        <end position="74"/>
    </location>
</feature>
<feature type="transmembrane region" description="Helical" evidence="1">
    <location>
        <begin position="21"/>
        <end position="41"/>
    </location>
</feature>
<comment type="caution">
    <text evidence="3">The sequence shown here is derived from an EMBL/GenBank/DDBJ whole genome shotgun (WGS) entry which is preliminary data.</text>
</comment>
<evidence type="ECO:0000256" key="1">
    <source>
        <dbReference type="SAM" id="Phobius"/>
    </source>
</evidence>
<evidence type="ECO:0000313" key="4">
    <source>
        <dbReference type="Proteomes" id="UP000285092"/>
    </source>
</evidence>